<dbReference type="GO" id="GO:0005737">
    <property type="term" value="C:cytoplasm"/>
    <property type="evidence" value="ECO:0007669"/>
    <property type="project" value="UniProtKB-SubCell"/>
</dbReference>
<evidence type="ECO:0000313" key="11">
    <source>
        <dbReference type="Proteomes" id="UP000182987"/>
    </source>
</evidence>
<dbReference type="PROSITE" id="PS01266">
    <property type="entry name" value="ADENYLOSUCCIN_SYN_1"/>
    <property type="match status" value="1"/>
</dbReference>
<feature type="binding site" description="in other chain" evidence="8">
    <location>
        <position position="225"/>
    </location>
    <ligand>
        <name>IMP</name>
        <dbReference type="ChEBI" id="CHEBI:58053"/>
        <note>ligand shared between dimeric partners</note>
    </ligand>
</feature>
<keyword evidence="5 8" id="KW-0658">Purine biosynthesis</keyword>
<organism evidence="10 11">
    <name type="scientific">Luteibacter rhizovicinus DSM 16549</name>
    <dbReference type="NCBI Taxonomy" id="1440763"/>
    <lineage>
        <taxon>Bacteria</taxon>
        <taxon>Pseudomonadati</taxon>
        <taxon>Pseudomonadota</taxon>
        <taxon>Gammaproteobacteria</taxon>
        <taxon>Lysobacterales</taxon>
        <taxon>Rhodanobacteraceae</taxon>
        <taxon>Luteibacter</taxon>
    </lineage>
</organism>
<comment type="function">
    <text evidence="8">Plays an important role in the de novo pathway of purine nucleotide biosynthesis. Catalyzes the first committed step in the biosynthesis of AMP from IMP.</text>
</comment>
<gene>
    <name evidence="8" type="primary">purA</name>
    <name evidence="10" type="ORF">BJI69_00405</name>
</gene>
<evidence type="ECO:0000256" key="5">
    <source>
        <dbReference type="ARBA" id="ARBA00022755"/>
    </source>
</evidence>
<name>A0A0G9HCF9_9GAMM</name>
<protein>
    <recommendedName>
        <fullName evidence="8 9">Adenylosuccinate synthetase</fullName>
        <shortName evidence="8">AMPSase</shortName>
        <shortName evidence="8">AdSS</shortName>
        <ecNumber evidence="8 9">6.3.4.4</ecNumber>
    </recommendedName>
    <alternativeName>
        <fullName evidence="8">IMP--aspartate ligase</fullName>
    </alternativeName>
</protein>
<sequence length="434" mass="46737">MGKSVVILGAQWGDEGKGKIVDLLTERVGAVARFQGGHNAGHTLVIKGKKTVLHLIPSGILRDDALCLIGNGVVLSPAALMSEIAELEGQGVDVRPRLKISPATPLIMPYHIAVDKAREVASGAKAIGTTGRGIGPAYEDKVARRSIRVADLMYPHELPEKVQAAVEYHNFVLTQWLKAEPVDYQTVLDEALTWGEYLRPMVDDVATILHDVRKEGGNILFEGAQGALLDIDHGTYPYVTSSNTTVGGALAGTGVGARDIDYVLGICKAYATRVGGGPFPTELNDEMGELLRKKGNEFGASTGRPRRCGWIDLVALKRAVQINGIDGLAITKLDVLDGLETIKVCIAYEYRGKRRELAPLDADGWAECKPVYLEFPGWEESTAGIRDWNKLPPAARAYLRAVEELSGCKLALVATGADRDDTIILDDPFGGDDC</sequence>
<reference evidence="11" key="1">
    <citation type="submission" date="2016-09" db="EMBL/GenBank/DDBJ databases">
        <authorList>
            <person name="Lysoe E."/>
        </authorList>
    </citation>
    <scope>NUCLEOTIDE SEQUENCE [LARGE SCALE GENOMIC DNA]</scope>
    <source>
        <strain evidence="11">LJ96T</strain>
    </source>
</reference>
<feature type="binding site" description="in other chain" evidence="8">
    <location>
        <begin position="39"/>
        <end position="42"/>
    </location>
    <ligand>
        <name>IMP</name>
        <dbReference type="ChEBI" id="CHEBI:58053"/>
        <note>ligand shared between dimeric partners</note>
    </ligand>
</feature>
<dbReference type="NCBIfam" id="NF002223">
    <property type="entry name" value="PRK01117.1"/>
    <property type="match status" value="1"/>
</dbReference>
<dbReference type="STRING" id="1440763.BJI69_00405"/>
<evidence type="ECO:0000256" key="9">
    <source>
        <dbReference type="RuleBase" id="RU000520"/>
    </source>
</evidence>
<evidence type="ECO:0000256" key="2">
    <source>
        <dbReference type="ARBA" id="ARBA00022598"/>
    </source>
</evidence>
<feature type="binding site" evidence="8">
    <location>
        <begin position="332"/>
        <end position="334"/>
    </location>
    <ligand>
        <name>GTP</name>
        <dbReference type="ChEBI" id="CHEBI:37565"/>
    </ligand>
</feature>
<comment type="subcellular location">
    <subcellularLocation>
        <location evidence="8">Cytoplasm</location>
    </subcellularLocation>
</comment>
<dbReference type="PROSITE" id="PS00513">
    <property type="entry name" value="ADENYLOSUCCIN_SYN_2"/>
    <property type="match status" value="1"/>
</dbReference>
<dbReference type="InterPro" id="IPR001114">
    <property type="entry name" value="Adenylosuccinate_synthetase"/>
</dbReference>
<feature type="binding site" description="in other chain" evidence="8">
    <location>
        <begin position="14"/>
        <end position="17"/>
    </location>
    <ligand>
        <name>IMP</name>
        <dbReference type="ChEBI" id="CHEBI:58053"/>
        <note>ligand shared between dimeric partners</note>
    </ligand>
</feature>
<evidence type="ECO:0000256" key="3">
    <source>
        <dbReference type="ARBA" id="ARBA00022723"/>
    </source>
</evidence>
<feature type="binding site" evidence="8">
    <location>
        <position position="306"/>
    </location>
    <ligand>
        <name>GTP</name>
        <dbReference type="ChEBI" id="CHEBI:37565"/>
    </ligand>
</feature>
<feature type="binding site" evidence="8">
    <location>
        <begin position="414"/>
        <end position="416"/>
    </location>
    <ligand>
        <name>GTP</name>
        <dbReference type="ChEBI" id="CHEBI:37565"/>
    </ligand>
</feature>
<dbReference type="InterPro" id="IPR042109">
    <property type="entry name" value="Adenylosuccinate_synth_dom1"/>
</dbReference>
<feature type="binding site" evidence="8">
    <location>
        <position position="144"/>
    </location>
    <ligand>
        <name>IMP</name>
        <dbReference type="ChEBI" id="CHEBI:58053"/>
        <note>ligand shared between dimeric partners</note>
    </ligand>
</feature>
<dbReference type="SMART" id="SM00788">
    <property type="entry name" value="Adenylsucc_synt"/>
    <property type="match status" value="1"/>
</dbReference>
<comment type="subunit">
    <text evidence="1 8">Homodimer.</text>
</comment>
<keyword evidence="11" id="KW-1185">Reference proteome</keyword>
<dbReference type="Proteomes" id="UP000182987">
    <property type="component" value="Chromosome"/>
</dbReference>
<keyword evidence="2 8" id="KW-0436">Ligase</keyword>
<keyword evidence="6 8" id="KW-0460">Magnesium</keyword>
<dbReference type="Gene3D" id="3.40.440.10">
    <property type="entry name" value="Adenylosuccinate Synthetase, subunit A, domain 1"/>
    <property type="match status" value="1"/>
</dbReference>
<proteinExistence type="inferred from homology"/>
<accession>A0A0G9HCF9</accession>
<keyword evidence="7 8" id="KW-0342">GTP-binding</keyword>
<feature type="binding site" evidence="8">
    <location>
        <begin position="300"/>
        <end position="306"/>
    </location>
    <ligand>
        <name>substrate</name>
    </ligand>
</feature>
<keyword evidence="4 8" id="KW-0547">Nucleotide-binding</keyword>
<comment type="catalytic activity">
    <reaction evidence="8 9">
        <text>IMP + L-aspartate + GTP = N(6)-(1,2-dicarboxyethyl)-AMP + GDP + phosphate + 2 H(+)</text>
        <dbReference type="Rhea" id="RHEA:15753"/>
        <dbReference type="ChEBI" id="CHEBI:15378"/>
        <dbReference type="ChEBI" id="CHEBI:29991"/>
        <dbReference type="ChEBI" id="CHEBI:37565"/>
        <dbReference type="ChEBI" id="CHEBI:43474"/>
        <dbReference type="ChEBI" id="CHEBI:57567"/>
        <dbReference type="ChEBI" id="CHEBI:58053"/>
        <dbReference type="ChEBI" id="CHEBI:58189"/>
        <dbReference type="EC" id="6.3.4.4"/>
    </reaction>
</comment>
<dbReference type="NCBIfam" id="TIGR00184">
    <property type="entry name" value="purA"/>
    <property type="match status" value="1"/>
</dbReference>
<feature type="binding site" evidence="8">
    <location>
        <begin position="13"/>
        <end position="19"/>
    </location>
    <ligand>
        <name>GTP</name>
        <dbReference type="ChEBI" id="CHEBI:37565"/>
    </ligand>
</feature>
<dbReference type="AlphaFoldDB" id="A0A0G9HCF9"/>
<dbReference type="RefSeq" id="WP_046967358.1">
    <property type="nucleotide sequence ID" value="NZ_CP017480.1"/>
</dbReference>
<dbReference type="InterPro" id="IPR033128">
    <property type="entry name" value="Adenylosuccin_syn_Lys_AS"/>
</dbReference>
<dbReference type="Pfam" id="PF00709">
    <property type="entry name" value="Adenylsucc_synt"/>
    <property type="match status" value="1"/>
</dbReference>
<dbReference type="CDD" id="cd03108">
    <property type="entry name" value="AdSS"/>
    <property type="match status" value="1"/>
</dbReference>
<dbReference type="Gene3D" id="1.10.300.10">
    <property type="entry name" value="Adenylosuccinate Synthetase, subunit A, domain 2"/>
    <property type="match status" value="1"/>
</dbReference>
<comment type="pathway">
    <text evidence="8 9">Purine metabolism; AMP biosynthesis via de novo pathway; AMP from IMP: step 1/2.</text>
</comment>
<dbReference type="InterPro" id="IPR018220">
    <property type="entry name" value="Adenylosuccin_syn_GTP-bd"/>
</dbReference>
<dbReference type="Gene3D" id="3.90.170.10">
    <property type="entry name" value="Adenylosuccinate Synthetase, subunit A, domain 3"/>
    <property type="match status" value="1"/>
</dbReference>
<feature type="binding site" description="in other chain" evidence="8">
    <location>
        <position position="130"/>
    </location>
    <ligand>
        <name>IMP</name>
        <dbReference type="ChEBI" id="CHEBI:58053"/>
        <note>ligand shared between dimeric partners</note>
    </ligand>
</feature>
<dbReference type="OrthoDB" id="9807553at2"/>
<dbReference type="GO" id="GO:0000287">
    <property type="term" value="F:magnesium ion binding"/>
    <property type="evidence" value="ECO:0007669"/>
    <property type="project" value="UniProtKB-UniRule"/>
</dbReference>
<evidence type="ECO:0000256" key="7">
    <source>
        <dbReference type="ARBA" id="ARBA00023134"/>
    </source>
</evidence>
<dbReference type="InterPro" id="IPR042111">
    <property type="entry name" value="Adenylosuccinate_synth_dom3"/>
</dbReference>
<feature type="binding site" description="in other chain" evidence="8">
    <location>
        <position position="240"/>
    </location>
    <ligand>
        <name>IMP</name>
        <dbReference type="ChEBI" id="CHEBI:58053"/>
        <note>ligand shared between dimeric partners</note>
    </ligand>
</feature>
<comment type="similarity">
    <text evidence="8 9">Belongs to the adenylosuccinate synthetase family.</text>
</comment>
<dbReference type="GO" id="GO:0046040">
    <property type="term" value="P:IMP metabolic process"/>
    <property type="evidence" value="ECO:0007669"/>
    <property type="project" value="TreeGrafter"/>
</dbReference>
<evidence type="ECO:0000256" key="8">
    <source>
        <dbReference type="HAMAP-Rule" id="MF_00011"/>
    </source>
</evidence>
<dbReference type="UniPathway" id="UPA00075">
    <property type="reaction ID" value="UER00335"/>
</dbReference>
<dbReference type="GO" id="GO:0004019">
    <property type="term" value="F:adenylosuccinate synthase activity"/>
    <property type="evidence" value="ECO:0007669"/>
    <property type="project" value="UniProtKB-UniRule"/>
</dbReference>
<dbReference type="PANTHER" id="PTHR11846:SF0">
    <property type="entry name" value="ADENYLOSUCCINATE SYNTHETASE"/>
    <property type="match status" value="1"/>
</dbReference>
<comment type="cofactor">
    <cofactor evidence="8">
        <name>Mg(2+)</name>
        <dbReference type="ChEBI" id="CHEBI:18420"/>
    </cofactor>
    <text evidence="8">Binds 1 Mg(2+) ion per subunit.</text>
</comment>
<keyword evidence="3 8" id="KW-0479">Metal-binding</keyword>
<evidence type="ECO:0000256" key="1">
    <source>
        <dbReference type="ARBA" id="ARBA00011738"/>
    </source>
</evidence>
<feature type="active site" description="Proton donor" evidence="8">
    <location>
        <position position="42"/>
    </location>
</feature>
<dbReference type="GO" id="GO:0044208">
    <property type="term" value="P:'de novo' AMP biosynthetic process"/>
    <property type="evidence" value="ECO:0007669"/>
    <property type="project" value="UniProtKB-UniRule"/>
</dbReference>
<dbReference type="FunFam" id="3.90.170.10:FF:000001">
    <property type="entry name" value="Adenylosuccinate synthetase"/>
    <property type="match status" value="1"/>
</dbReference>
<feature type="active site" description="Proton acceptor" evidence="8">
    <location>
        <position position="14"/>
    </location>
</feature>
<evidence type="ECO:0000256" key="6">
    <source>
        <dbReference type="ARBA" id="ARBA00022842"/>
    </source>
</evidence>
<dbReference type="FunFam" id="1.10.300.10:FF:000001">
    <property type="entry name" value="Adenylosuccinate synthetase"/>
    <property type="match status" value="1"/>
</dbReference>
<dbReference type="KEGG" id="lrz:BJI69_00405"/>
<feature type="binding site" description="in other chain" evidence="8">
    <location>
        <position position="304"/>
    </location>
    <ligand>
        <name>IMP</name>
        <dbReference type="ChEBI" id="CHEBI:58053"/>
        <note>ligand shared between dimeric partners</note>
    </ligand>
</feature>
<dbReference type="EC" id="6.3.4.4" evidence="8 9"/>
<dbReference type="PATRIC" id="fig|1440763.5.peg.1566"/>
<dbReference type="SUPFAM" id="SSF52540">
    <property type="entry name" value="P-loop containing nucleoside triphosphate hydrolases"/>
    <property type="match status" value="1"/>
</dbReference>
<dbReference type="PANTHER" id="PTHR11846">
    <property type="entry name" value="ADENYLOSUCCINATE SYNTHETASE"/>
    <property type="match status" value="1"/>
</dbReference>
<keyword evidence="8" id="KW-0963">Cytoplasm</keyword>
<dbReference type="InterPro" id="IPR027417">
    <property type="entry name" value="P-loop_NTPase"/>
</dbReference>
<dbReference type="GO" id="GO:0005525">
    <property type="term" value="F:GTP binding"/>
    <property type="evidence" value="ECO:0007669"/>
    <property type="project" value="UniProtKB-UniRule"/>
</dbReference>
<evidence type="ECO:0000313" key="10">
    <source>
        <dbReference type="EMBL" id="APG02513.1"/>
    </source>
</evidence>
<feature type="binding site" evidence="8">
    <location>
        <begin position="41"/>
        <end position="43"/>
    </location>
    <ligand>
        <name>GTP</name>
        <dbReference type="ChEBI" id="CHEBI:37565"/>
    </ligand>
</feature>
<dbReference type="HAMAP" id="MF_00011">
    <property type="entry name" value="Adenylosucc_synth"/>
    <property type="match status" value="1"/>
</dbReference>
<feature type="binding site" evidence="8">
    <location>
        <position position="41"/>
    </location>
    <ligand>
        <name>Mg(2+)</name>
        <dbReference type="ChEBI" id="CHEBI:18420"/>
    </ligand>
</feature>
<feature type="binding site" evidence="8">
    <location>
        <position position="14"/>
    </location>
    <ligand>
        <name>Mg(2+)</name>
        <dbReference type="ChEBI" id="CHEBI:18420"/>
    </ligand>
</feature>
<evidence type="ECO:0000256" key="4">
    <source>
        <dbReference type="ARBA" id="ARBA00022741"/>
    </source>
</evidence>
<dbReference type="InterPro" id="IPR042110">
    <property type="entry name" value="Adenylosuccinate_synth_dom2"/>
</dbReference>
<dbReference type="EMBL" id="CP017480">
    <property type="protein sequence ID" value="APG02513.1"/>
    <property type="molecule type" value="Genomic_DNA"/>
</dbReference>